<feature type="compositionally biased region" description="Basic and acidic residues" evidence="1">
    <location>
        <begin position="49"/>
        <end position="61"/>
    </location>
</feature>
<organism evidence="2 3">
    <name type="scientific">Colletotrichum higginsianum (strain IMI 349063)</name>
    <name type="common">Crucifer anthracnose fungus</name>
    <dbReference type="NCBI Taxonomy" id="759273"/>
    <lineage>
        <taxon>Eukaryota</taxon>
        <taxon>Fungi</taxon>
        <taxon>Dikarya</taxon>
        <taxon>Ascomycota</taxon>
        <taxon>Pezizomycotina</taxon>
        <taxon>Sordariomycetes</taxon>
        <taxon>Hypocreomycetidae</taxon>
        <taxon>Glomerellales</taxon>
        <taxon>Glomerellaceae</taxon>
        <taxon>Colletotrichum</taxon>
        <taxon>Colletotrichum destructivum species complex</taxon>
    </lineage>
</organism>
<evidence type="ECO:0000313" key="2">
    <source>
        <dbReference type="EMBL" id="CCF42184.1"/>
    </source>
</evidence>
<dbReference type="HOGENOM" id="CLU_2928909_0_0_1"/>
<evidence type="ECO:0000313" key="3">
    <source>
        <dbReference type="Proteomes" id="UP000007174"/>
    </source>
</evidence>
<gene>
    <name evidence="2" type="ORF">CH063_12254</name>
</gene>
<reference evidence="3" key="1">
    <citation type="journal article" date="2012" name="Nat. Genet.">
        <title>Lifestyle transitions in plant pathogenic Colletotrichum fungi deciphered by genome and transcriptome analyses.</title>
        <authorList>
            <person name="O'Connell R.J."/>
            <person name="Thon M.R."/>
            <person name="Hacquard S."/>
            <person name="Amyotte S.G."/>
            <person name="Kleemann J."/>
            <person name="Torres M.F."/>
            <person name="Damm U."/>
            <person name="Buiate E.A."/>
            <person name="Epstein L."/>
            <person name="Alkan N."/>
            <person name="Altmueller J."/>
            <person name="Alvarado-Balderrama L."/>
            <person name="Bauser C.A."/>
            <person name="Becker C."/>
            <person name="Birren B.W."/>
            <person name="Chen Z."/>
            <person name="Choi J."/>
            <person name="Crouch J.A."/>
            <person name="Duvick J.P."/>
            <person name="Farman M.A."/>
            <person name="Gan P."/>
            <person name="Heiman D."/>
            <person name="Henrissat B."/>
            <person name="Howard R.J."/>
            <person name="Kabbage M."/>
            <person name="Koch C."/>
            <person name="Kracher B."/>
            <person name="Kubo Y."/>
            <person name="Law A.D."/>
            <person name="Lebrun M.-H."/>
            <person name="Lee Y.-H."/>
            <person name="Miyara I."/>
            <person name="Moore N."/>
            <person name="Neumann U."/>
            <person name="Nordstroem K."/>
            <person name="Panaccione D.G."/>
            <person name="Panstruga R."/>
            <person name="Place M."/>
            <person name="Proctor R.H."/>
            <person name="Prusky D."/>
            <person name="Rech G."/>
            <person name="Reinhardt R."/>
            <person name="Rollins J.A."/>
            <person name="Rounsley S."/>
            <person name="Schardl C.L."/>
            <person name="Schwartz D.C."/>
            <person name="Shenoy N."/>
            <person name="Shirasu K."/>
            <person name="Sikhakolli U.R."/>
            <person name="Stueber K."/>
            <person name="Sukno S.A."/>
            <person name="Sweigard J.A."/>
            <person name="Takano Y."/>
            <person name="Takahara H."/>
            <person name="Trail F."/>
            <person name="van der Does H.C."/>
            <person name="Voll L.M."/>
            <person name="Will I."/>
            <person name="Young S."/>
            <person name="Zeng Q."/>
            <person name="Zhang J."/>
            <person name="Zhou S."/>
            <person name="Dickman M.B."/>
            <person name="Schulze-Lefert P."/>
            <person name="Ver Loren van Themaat E."/>
            <person name="Ma L.-J."/>
            <person name="Vaillancourt L.J."/>
        </authorList>
    </citation>
    <scope>NUCLEOTIDE SEQUENCE [LARGE SCALE GENOMIC DNA]</scope>
    <source>
        <strain evidence="3">IMI 349063</strain>
    </source>
</reference>
<dbReference type="AlphaFoldDB" id="H1VPM8"/>
<protein>
    <submittedName>
        <fullName evidence="2">Uncharacterized protein</fullName>
    </submittedName>
</protein>
<accession>H1VPM8</accession>
<proteinExistence type="predicted"/>
<feature type="non-terminal residue" evidence="2">
    <location>
        <position position="1"/>
    </location>
</feature>
<feature type="region of interest" description="Disordered" evidence="1">
    <location>
        <begin position="41"/>
        <end position="61"/>
    </location>
</feature>
<sequence>AITLDLAERFVGEELDYRETVSLFHTNMNSQQEWNHAVVASRTHKRSKPSTDHGLTRWDEL</sequence>
<evidence type="ECO:0000256" key="1">
    <source>
        <dbReference type="SAM" id="MobiDB-lite"/>
    </source>
</evidence>
<dbReference type="EMBL" id="CACQ02005210">
    <property type="protein sequence ID" value="CCF42184.1"/>
    <property type="molecule type" value="Genomic_DNA"/>
</dbReference>
<name>H1VPM8_COLHI</name>
<dbReference type="Proteomes" id="UP000007174">
    <property type="component" value="Unassembled WGS sequence"/>
</dbReference>